<dbReference type="PANTHER" id="PTHR10622:SF10">
    <property type="entry name" value="HET DOMAIN-CONTAINING PROTEIN"/>
    <property type="match status" value="1"/>
</dbReference>
<gene>
    <name evidence="1" type="ORF">BFJ68_g15563</name>
</gene>
<proteinExistence type="predicted"/>
<evidence type="ECO:0008006" key="3">
    <source>
        <dbReference type="Google" id="ProtNLM"/>
    </source>
</evidence>
<name>A0A420PLL2_FUSOX</name>
<reference evidence="1 2" key="1">
    <citation type="journal article" date="2018" name="Sci. Rep.">
        <title>Characterisation of pathogen-specific regions and novel effector candidates in Fusarium oxysporum f. sp. cepae.</title>
        <authorList>
            <person name="Armitage A.D."/>
            <person name="Taylor A."/>
            <person name="Sobczyk M.K."/>
            <person name="Baxter L."/>
            <person name="Greenfield B.P."/>
            <person name="Bates H.J."/>
            <person name="Wilson F."/>
            <person name="Jackson A.C."/>
            <person name="Ott S."/>
            <person name="Harrison R.J."/>
            <person name="Clarkson J.P."/>
        </authorList>
    </citation>
    <scope>NUCLEOTIDE SEQUENCE [LARGE SCALE GENOMIC DNA]</scope>
    <source>
        <strain evidence="1 2">Fo_A28</strain>
    </source>
</reference>
<evidence type="ECO:0000313" key="2">
    <source>
        <dbReference type="Proteomes" id="UP000285860"/>
    </source>
</evidence>
<sequence>MAYRDADVLGAGQLWTERYYRKIYEFGLMALQAGYEYIWVDTCCIDKSSGAEL</sequence>
<dbReference type="EMBL" id="MRCY01000166">
    <property type="protein sequence ID" value="RKK93417.1"/>
    <property type="molecule type" value="Genomic_DNA"/>
</dbReference>
<dbReference type="PANTHER" id="PTHR10622">
    <property type="entry name" value="HET DOMAIN-CONTAINING PROTEIN"/>
    <property type="match status" value="1"/>
</dbReference>
<protein>
    <recommendedName>
        <fullName evidence="3">Heterokaryon incompatibility domain-containing protein</fullName>
    </recommendedName>
</protein>
<accession>A0A420PLL2</accession>
<dbReference type="Proteomes" id="UP000285860">
    <property type="component" value="Unassembled WGS sequence"/>
</dbReference>
<organism evidence="1 2">
    <name type="scientific">Fusarium oxysporum</name>
    <name type="common">Fusarium vascular wilt</name>
    <dbReference type="NCBI Taxonomy" id="5507"/>
    <lineage>
        <taxon>Eukaryota</taxon>
        <taxon>Fungi</taxon>
        <taxon>Dikarya</taxon>
        <taxon>Ascomycota</taxon>
        <taxon>Pezizomycotina</taxon>
        <taxon>Sordariomycetes</taxon>
        <taxon>Hypocreomycetidae</taxon>
        <taxon>Hypocreales</taxon>
        <taxon>Nectriaceae</taxon>
        <taxon>Fusarium</taxon>
        <taxon>Fusarium oxysporum species complex</taxon>
    </lineage>
</organism>
<comment type="caution">
    <text evidence="1">The sequence shown here is derived from an EMBL/GenBank/DDBJ whole genome shotgun (WGS) entry which is preliminary data.</text>
</comment>
<evidence type="ECO:0000313" key="1">
    <source>
        <dbReference type="EMBL" id="RKK93417.1"/>
    </source>
</evidence>
<dbReference type="AlphaFoldDB" id="A0A420PLL2"/>